<dbReference type="RefSeq" id="WP_100724535.1">
    <property type="nucleotide sequence ID" value="NZ_NPEG01000010.1"/>
</dbReference>
<accession>A0ABX4PG02</accession>
<sequence length="128" mass="14849">MQKDNLQQYLFIDCILVDFFLSPTVTDLIVITEAYYSEVLNSIRKKGLLKVTFEHLVEVNIRKTSEFDHDLSLPYDRKGDHVKANEMYVMDIFNSDGEDILSGKLDSDMLHVEVKFRSLQIEELGEIS</sequence>
<evidence type="ECO:0000313" key="2">
    <source>
        <dbReference type="Proteomes" id="UP000231857"/>
    </source>
</evidence>
<comment type="caution">
    <text evidence="1">The sequence shown here is derived from an EMBL/GenBank/DDBJ whole genome shotgun (WGS) entry which is preliminary data.</text>
</comment>
<organism evidence="1 2">
    <name type="scientific">Leptospira haakeii</name>
    <dbReference type="NCBI Taxonomy" id="2023198"/>
    <lineage>
        <taxon>Bacteria</taxon>
        <taxon>Pseudomonadati</taxon>
        <taxon>Spirochaetota</taxon>
        <taxon>Spirochaetia</taxon>
        <taxon>Leptospirales</taxon>
        <taxon>Leptospiraceae</taxon>
        <taxon>Leptospira</taxon>
    </lineage>
</organism>
<keyword evidence="2" id="KW-1185">Reference proteome</keyword>
<evidence type="ECO:0000313" key="1">
    <source>
        <dbReference type="EMBL" id="PKA14702.1"/>
    </source>
</evidence>
<protein>
    <submittedName>
        <fullName evidence="1">Uncharacterized protein</fullName>
    </submittedName>
</protein>
<dbReference type="Proteomes" id="UP000231857">
    <property type="component" value="Unassembled WGS sequence"/>
</dbReference>
<gene>
    <name evidence="1" type="ORF">CH363_17530</name>
</gene>
<reference evidence="1 2" key="1">
    <citation type="submission" date="2017-07" db="EMBL/GenBank/DDBJ databases">
        <title>Leptospira spp. isolated from tropical soils.</title>
        <authorList>
            <person name="Thibeaux R."/>
            <person name="Iraola G."/>
            <person name="Ferres I."/>
            <person name="Bierque E."/>
            <person name="Girault D."/>
            <person name="Soupe-Gilbert M.-E."/>
            <person name="Picardeau M."/>
            <person name="Goarant C."/>
        </authorList>
    </citation>
    <scope>NUCLEOTIDE SEQUENCE [LARGE SCALE GENOMIC DNA]</scope>
    <source>
        <strain evidence="1 2">ATI7-C-A2</strain>
    </source>
</reference>
<dbReference type="EMBL" id="NPEI01000014">
    <property type="protein sequence ID" value="PKA14702.1"/>
    <property type="molecule type" value="Genomic_DNA"/>
</dbReference>
<name>A0ABX4PG02_9LEPT</name>
<proteinExistence type="predicted"/>